<dbReference type="AlphaFoldDB" id="A0A6V8MVP0"/>
<dbReference type="EMBL" id="CP096574">
    <property type="protein sequence ID" value="UPU34138.1"/>
    <property type="molecule type" value="Genomic_DNA"/>
</dbReference>
<evidence type="ECO:0000313" key="4">
    <source>
        <dbReference type="Proteomes" id="UP000831485"/>
    </source>
</evidence>
<organism evidence="1 3">
    <name type="scientific">Geomonas paludis</name>
    <dbReference type="NCBI Taxonomy" id="2740185"/>
    <lineage>
        <taxon>Bacteria</taxon>
        <taxon>Pseudomonadati</taxon>
        <taxon>Thermodesulfobacteriota</taxon>
        <taxon>Desulfuromonadia</taxon>
        <taxon>Geobacterales</taxon>
        <taxon>Geobacteraceae</taxon>
        <taxon>Geomonas</taxon>
    </lineage>
</organism>
<reference evidence="1" key="2">
    <citation type="journal article" date="2021" name="Int. J. Syst. Evol. Microbiol.">
        <title>Geomonas silvestris sp. nov., Geomonas paludis sp. nov. and Geomonas limicola sp. nov., isolated from terrestrial environments, and emended description of the genus Geomonas.</title>
        <authorList>
            <person name="Itoh H."/>
            <person name="Xu Z."/>
            <person name="Masuda Y."/>
            <person name="Ushijima N."/>
            <person name="Hayakawa C."/>
            <person name="Shiratori Y."/>
            <person name="Senoo K."/>
        </authorList>
    </citation>
    <scope>NUCLEOTIDE SEQUENCE</scope>
    <source>
        <strain evidence="1">Red736</strain>
    </source>
</reference>
<evidence type="ECO:0000313" key="2">
    <source>
        <dbReference type="EMBL" id="UPU34138.1"/>
    </source>
</evidence>
<dbReference type="RefSeq" id="WP_183346953.1">
    <property type="nucleotide sequence ID" value="NZ_BLXY01000003.1"/>
</dbReference>
<sequence length="75" mass="8249">MGATATGCLATVRINVQETVIQLNDSGATLLRICRKLVARVPEADGWQCQIGQYEDYGNGFHNMPRLFISGEVNH</sequence>
<proteinExistence type="predicted"/>
<accession>A0A6V8MVP0</accession>
<reference evidence="3" key="1">
    <citation type="submission" date="2020-06" db="EMBL/GenBank/DDBJ databases">
        <title>Draft genomic sequecing of Geomonas sp. Red736.</title>
        <authorList>
            <person name="Itoh H."/>
            <person name="Xu Z.X."/>
            <person name="Ushijima N."/>
            <person name="Masuda Y."/>
            <person name="Shiratori Y."/>
            <person name="Senoo K."/>
        </authorList>
    </citation>
    <scope>NUCLEOTIDE SEQUENCE [LARGE SCALE GENOMIC DNA]</scope>
    <source>
        <strain evidence="3">Red736</strain>
    </source>
</reference>
<evidence type="ECO:0000313" key="1">
    <source>
        <dbReference type="EMBL" id="GFO64111.1"/>
    </source>
</evidence>
<protein>
    <submittedName>
        <fullName evidence="1">Uncharacterized protein</fullName>
    </submittedName>
</protein>
<gene>
    <name evidence="1" type="ORF">GMPD_20300</name>
    <name evidence="2" type="ORF">M1B72_11800</name>
</gene>
<dbReference type="Proteomes" id="UP000568888">
    <property type="component" value="Unassembled WGS sequence"/>
</dbReference>
<dbReference type="Proteomes" id="UP000831485">
    <property type="component" value="Chromosome"/>
</dbReference>
<name>A0A6V8MVP0_9BACT</name>
<reference evidence="2" key="3">
    <citation type="submission" date="2022-04" db="EMBL/GenBank/DDBJ databases">
        <authorList>
            <person name="Liu G."/>
        </authorList>
    </citation>
    <scope>NUCLEOTIDE SEQUENCE</scope>
    <source>
        <strain evidence="2">RG22</strain>
    </source>
</reference>
<dbReference type="EMBL" id="BLXY01000003">
    <property type="protein sequence ID" value="GFO64111.1"/>
    <property type="molecule type" value="Genomic_DNA"/>
</dbReference>
<keyword evidence="4" id="KW-1185">Reference proteome</keyword>
<evidence type="ECO:0000313" key="3">
    <source>
        <dbReference type="Proteomes" id="UP000568888"/>
    </source>
</evidence>